<reference evidence="2 3" key="1">
    <citation type="journal article" date="2016" name="Genome Biol. Evol.">
        <title>Divergent and convergent evolution of fungal pathogenicity.</title>
        <authorList>
            <person name="Shang Y."/>
            <person name="Xiao G."/>
            <person name="Zheng P."/>
            <person name="Cen K."/>
            <person name="Zhan S."/>
            <person name="Wang C."/>
        </authorList>
    </citation>
    <scope>NUCLEOTIDE SEQUENCE [LARGE SCALE GENOMIC DNA]</scope>
    <source>
        <strain evidence="2 3">RCEF 2490</strain>
    </source>
</reference>
<dbReference type="EMBL" id="AZGY01000001">
    <property type="protein sequence ID" value="OAA33817.1"/>
    <property type="molecule type" value="Genomic_DNA"/>
</dbReference>
<evidence type="ECO:0008006" key="4">
    <source>
        <dbReference type="Google" id="ProtNLM"/>
    </source>
</evidence>
<organism evidence="2 3">
    <name type="scientific">Moelleriella libera RCEF 2490</name>
    <dbReference type="NCBI Taxonomy" id="1081109"/>
    <lineage>
        <taxon>Eukaryota</taxon>
        <taxon>Fungi</taxon>
        <taxon>Dikarya</taxon>
        <taxon>Ascomycota</taxon>
        <taxon>Pezizomycotina</taxon>
        <taxon>Sordariomycetes</taxon>
        <taxon>Hypocreomycetidae</taxon>
        <taxon>Hypocreales</taxon>
        <taxon>Clavicipitaceae</taxon>
        <taxon>Moelleriella</taxon>
    </lineage>
</organism>
<comment type="caution">
    <text evidence="2">The sequence shown here is derived from an EMBL/GenBank/DDBJ whole genome shotgun (WGS) entry which is preliminary data.</text>
</comment>
<dbReference type="AlphaFoldDB" id="A0A166VMA4"/>
<evidence type="ECO:0000313" key="2">
    <source>
        <dbReference type="EMBL" id="OAA33817.1"/>
    </source>
</evidence>
<protein>
    <recommendedName>
        <fullName evidence="4">Acyl-CoA N-acyltransferase</fullName>
    </recommendedName>
</protein>
<name>A0A166VMA4_9HYPO</name>
<gene>
    <name evidence="2" type="ORF">AAL_01282</name>
</gene>
<accession>A0A166VMA4</accession>
<dbReference type="Proteomes" id="UP000078544">
    <property type="component" value="Unassembled WGS sequence"/>
</dbReference>
<sequence length="286" mass="31102">MAEGLRAVDGCCAGAAAAAAGDGDEDEEVDDAVAVGDRGVRGKGPAAWLIALRGVEPFYAKFGFREVFRVNVGALARWDGGSVMFRDMGIRERLRPGGRGGGGGVERRHASDSLPELGILESPWADYRQTADTSRQQTPVDSRHEIGSRTGRSSSVGFADDSEDEKASIVAEVDVAELDTPEFGDSMNNDKVHDMSLVSDFLEEPNEKYNVAPPIEASILEACRTKMTGAESAQQVLQIIRDQREIRIAAAIANDPGYGDSRHEWTTDRLDNQHEWTADRLDNQHE</sequence>
<feature type="region of interest" description="Disordered" evidence="1">
    <location>
        <begin position="92"/>
        <end position="112"/>
    </location>
</feature>
<evidence type="ECO:0000256" key="1">
    <source>
        <dbReference type="SAM" id="MobiDB-lite"/>
    </source>
</evidence>
<feature type="compositionally biased region" description="Polar residues" evidence="1">
    <location>
        <begin position="130"/>
        <end position="140"/>
    </location>
</feature>
<feature type="region of interest" description="Disordered" evidence="1">
    <location>
        <begin position="128"/>
        <end position="163"/>
    </location>
</feature>
<keyword evidence="3" id="KW-1185">Reference proteome</keyword>
<dbReference type="OrthoDB" id="410198at2759"/>
<evidence type="ECO:0000313" key="3">
    <source>
        <dbReference type="Proteomes" id="UP000078544"/>
    </source>
</evidence>
<proteinExistence type="predicted"/>